<dbReference type="EMBL" id="OV725077">
    <property type="protein sequence ID" value="CAH1391500.1"/>
    <property type="molecule type" value="Genomic_DNA"/>
</dbReference>
<dbReference type="Proteomes" id="UP001152798">
    <property type="component" value="Chromosome 1"/>
</dbReference>
<dbReference type="CDD" id="cd14284">
    <property type="entry name" value="UBA_GAWKY"/>
    <property type="match status" value="1"/>
</dbReference>
<feature type="region of interest" description="Disordered" evidence="3">
    <location>
        <begin position="874"/>
        <end position="897"/>
    </location>
</feature>
<feature type="coiled-coil region" evidence="2">
    <location>
        <begin position="933"/>
        <end position="993"/>
    </location>
</feature>
<keyword evidence="2" id="KW-0175">Coiled coil</keyword>
<feature type="compositionally biased region" description="Basic and acidic residues" evidence="3">
    <location>
        <begin position="22"/>
        <end position="31"/>
    </location>
</feature>
<dbReference type="SUPFAM" id="SSF46934">
    <property type="entry name" value="UBA-like"/>
    <property type="match status" value="1"/>
</dbReference>
<dbReference type="GO" id="GO:0000932">
    <property type="term" value="C:P-body"/>
    <property type="evidence" value="ECO:0007669"/>
    <property type="project" value="TreeGrafter"/>
</dbReference>
<feature type="region of interest" description="Disordered" evidence="3">
    <location>
        <begin position="571"/>
        <end position="623"/>
    </location>
</feature>
<dbReference type="InterPro" id="IPR000504">
    <property type="entry name" value="RRM_dom"/>
</dbReference>
<feature type="compositionally biased region" description="Polar residues" evidence="3">
    <location>
        <begin position="1"/>
        <end position="20"/>
    </location>
</feature>
<dbReference type="GO" id="GO:0035278">
    <property type="term" value="P:miRNA-mediated gene silencing by inhibition of translation"/>
    <property type="evidence" value="ECO:0007669"/>
    <property type="project" value="InterPro"/>
</dbReference>
<feature type="compositionally biased region" description="Polar residues" evidence="3">
    <location>
        <begin position="1171"/>
        <end position="1189"/>
    </location>
</feature>
<protein>
    <recommendedName>
        <fullName evidence="4">UBA domain-containing protein</fullName>
    </recommendedName>
</protein>
<feature type="compositionally biased region" description="Polar residues" evidence="3">
    <location>
        <begin position="316"/>
        <end position="334"/>
    </location>
</feature>
<evidence type="ECO:0000256" key="2">
    <source>
        <dbReference type="SAM" id="Coils"/>
    </source>
</evidence>
<dbReference type="InterPro" id="IPR033503">
    <property type="entry name" value="GW182_RRM"/>
</dbReference>
<dbReference type="InterPro" id="IPR041971">
    <property type="entry name" value="Gawky_UBA"/>
</dbReference>
<reference evidence="5" key="1">
    <citation type="submission" date="2022-01" db="EMBL/GenBank/DDBJ databases">
        <authorList>
            <person name="King R."/>
        </authorList>
    </citation>
    <scope>NUCLEOTIDE SEQUENCE</scope>
</reference>
<evidence type="ECO:0000259" key="4">
    <source>
        <dbReference type="PROSITE" id="PS50030"/>
    </source>
</evidence>
<feature type="region of interest" description="Disordered" evidence="3">
    <location>
        <begin position="664"/>
        <end position="735"/>
    </location>
</feature>
<accession>A0A9P0H2T7</accession>
<feature type="domain" description="UBA" evidence="4">
    <location>
        <begin position="753"/>
        <end position="799"/>
    </location>
</feature>
<keyword evidence="1" id="KW-0694">RNA-binding</keyword>
<evidence type="ECO:0000313" key="5">
    <source>
        <dbReference type="EMBL" id="CAH1391500.1"/>
    </source>
</evidence>
<feature type="compositionally biased region" description="Polar residues" evidence="3">
    <location>
        <begin position="1114"/>
        <end position="1124"/>
    </location>
</feature>
<feature type="region of interest" description="Disordered" evidence="3">
    <location>
        <begin position="423"/>
        <end position="446"/>
    </location>
</feature>
<dbReference type="Pfam" id="PF12938">
    <property type="entry name" value="M_domain"/>
    <property type="match status" value="1"/>
</dbReference>
<feature type="compositionally biased region" description="Polar residues" evidence="3">
    <location>
        <begin position="1272"/>
        <end position="1291"/>
    </location>
</feature>
<gene>
    <name evidence="5" type="ORF">NEZAVI_LOCUS2512</name>
</gene>
<feature type="region of interest" description="Disordered" evidence="3">
    <location>
        <begin position="1022"/>
        <end position="1302"/>
    </location>
</feature>
<feature type="compositionally biased region" description="Polar residues" evidence="3">
    <location>
        <begin position="436"/>
        <end position="446"/>
    </location>
</feature>
<feature type="region of interest" description="Disordered" evidence="3">
    <location>
        <begin position="1"/>
        <end position="49"/>
    </location>
</feature>
<feature type="compositionally biased region" description="Low complexity" evidence="3">
    <location>
        <begin position="181"/>
        <end position="221"/>
    </location>
</feature>
<dbReference type="CDD" id="cd12435">
    <property type="entry name" value="RRM_GW182_like"/>
    <property type="match status" value="1"/>
</dbReference>
<dbReference type="PANTHER" id="PTHR13020">
    <property type="entry name" value="TRINUCLEOTIDE REPEAT-CONTAINING GENE 6"/>
    <property type="match status" value="1"/>
</dbReference>
<dbReference type="InterPro" id="IPR035979">
    <property type="entry name" value="RBD_domain_sf"/>
</dbReference>
<dbReference type="InterPro" id="IPR026805">
    <property type="entry name" value="GW182_M_dom"/>
</dbReference>
<name>A0A9P0H2T7_NEZVI</name>
<dbReference type="InterPro" id="IPR015940">
    <property type="entry name" value="UBA"/>
</dbReference>
<evidence type="ECO:0000313" key="6">
    <source>
        <dbReference type="Proteomes" id="UP001152798"/>
    </source>
</evidence>
<feature type="compositionally biased region" description="Low complexity" evidence="3">
    <location>
        <begin position="1198"/>
        <end position="1220"/>
    </location>
</feature>
<dbReference type="PANTHER" id="PTHR13020:SF25">
    <property type="entry name" value="PROTEIN GAWKY"/>
    <property type="match status" value="1"/>
</dbReference>
<sequence length="1455" mass="153734">MFRNNSSSNEISSKTTNAFVQNKDEEDKSESLLRGMAQPHKPTSPTLQVPEKRDVMVVDIGVREEDGPVLTVITNHPSQAPAKISSSEIGECESDGSSKMPLAETQGTGALCLDSIKSISVNESFSVKDKFIYPSKSSIQPPNIPKTNDDTDQDVKSFKICDYYTRWGIPRNFKLLGGGESSLTTGTTGWGSPPSNQGGSSGWNSASTTSGSNSSSGQGQAVTGQSPAPASAGQTWGSTQNNTNNSNSNSNNNNGSRSSVSQQGGGSTQQQPGGGPPSQSTAPPVAAVSTPTVTTAPASSSTNTSNINTATTSSSQQNGSTAGNQVVGSGSTWATAVGKGLPPTSTATTPTSSGSTSTKQQMEQLNTMREALYSQDGWGGQNVNQDSNWDIPGSPEPGTKDSSNAAPVPLWKLPINNGTDLWEANLRNGGVPPPVSQQSQKTPWVHTPSTNIGGTWGEDDEGDASNVWTGVPQAQTGCGPQWPAQPPPIWPATKKEGDWGGPNWNDQRDTRDLRHSEMRQMMDARDHMRPTSIDHRSMGGNDVIMRGDPRGISGRLNGVSSEAMWPGPGPHHHIPHHQGKLPSQPNQPVNQWSSSGPPMKDMTGLGGKSTGWEEPSPPAQRRNMPNYDDGTSLWGPQHPRPTIQGQNKVSHWKEMPAPGIGRGGLQCPPGRANPTMKPDQPLWPHHPRNERGWEGGMDSGPWGDEKPTPSAAPWMDQGLAPSSWQGGPKHKPAWDGSDLDPTSWVHSKQPSKSVSKEFIWTSKQFRILSEMGFKKEDIESALRSSGMSLEDALDQLNTNRGLSSGGGGERWARHGDLDPEHAAIMNAAFPSPQQTICLAPYPQGGGGGGTGSGPGGGPTLATITPAVMQKLLAQQPPQQQPFAQQSSRTQQTQQPSAQQLRMLVQQIQMAVQTGYLSPQILNQPLAPQTLILLNQLLQQIKNLQQLMQHHTVMQVNPLGKPSSNHLLQLSVQITKTKQQITNLQNQIAAQQAVYVKHQQHTPPTTEFFKSSLHEPISALHPNFSDLSLKDPPTSGTSQQSRLNQWKLPALEKDSDIGSGEFSRAPGTTAKSAQGSSSPNTNLLLGQADGTWSSVNRESSWPDSSGDDASGKDWPNSNQPPSQAFSDLVPEFEPGKPWKGNPLKSIEDDPSLTPGSVVRSPLSLPSIKDTHILSSNTGAGKASPTTSSSLDIIPSLGLSSSTWSFNPPPSSSNTSVKLNSSGAGGGGSGSTSNNGGGKNSASTWETNSSELWAPKRGPPPGLPAKPTGGSSGGQATNGWGPLSSSGRWSTGQGWPGPNQAAATQPGSTWLLLRNLTPQIDGSTLKTLCLQHGPLSNFHLYLNHGIALAKYASREEANKAQGALNNCVLGNTTIFAESPSETDVLSLLQHLGGQGSAASGSSAWRGKEAWGNSQLWGATGASSTAASLWAGDSDQHRNTPSSINSYLPGDLLGGESI</sequence>
<feature type="region of interest" description="Disordered" evidence="3">
    <location>
        <begin position="180"/>
        <end position="411"/>
    </location>
</feature>
<evidence type="ECO:0000256" key="1">
    <source>
        <dbReference type="ARBA" id="ARBA00022884"/>
    </source>
</evidence>
<feature type="compositionally biased region" description="Low complexity" evidence="3">
    <location>
        <begin position="342"/>
        <end position="358"/>
    </location>
</feature>
<dbReference type="Gene3D" id="3.30.70.330">
    <property type="match status" value="1"/>
</dbReference>
<dbReference type="Pfam" id="PF00076">
    <property type="entry name" value="RRM_1"/>
    <property type="match status" value="1"/>
</dbReference>
<feature type="compositionally biased region" description="Low complexity" evidence="3">
    <location>
        <begin position="277"/>
        <end position="315"/>
    </location>
</feature>
<dbReference type="GO" id="GO:0060213">
    <property type="term" value="P:positive regulation of nuclear-transcribed mRNA poly(A) tail shortening"/>
    <property type="evidence" value="ECO:0007669"/>
    <property type="project" value="TreeGrafter"/>
</dbReference>
<dbReference type="PROSITE" id="PS50030">
    <property type="entry name" value="UBA"/>
    <property type="match status" value="1"/>
</dbReference>
<evidence type="ECO:0000256" key="3">
    <source>
        <dbReference type="SAM" id="MobiDB-lite"/>
    </source>
</evidence>
<dbReference type="OrthoDB" id="5919166at2759"/>
<organism evidence="5 6">
    <name type="scientific">Nezara viridula</name>
    <name type="common">Southern green stink bug</name>
    <name type="synonym">Cimex viridulus</name>
    <dbReference type="NCBI Taxonomy" id="85310"/>
    <lineage>
        <taxon>Eukaryota</taxon>
        <taxon>Metazoa</taxon>
        <taxon>Ecdysozoa</taxon>
        <taxon>Arthropoda</taxon>
        <taxon>Hexapoda</taxon>
        <taxon>Insecta</taxon>
        <taxon>Pterygota</taxon>
        <taxon>Neoptera</taxon>
        <taxon>Paraneoptera</taxon>
        <taxon>Hemiptera</taxon>
        <taxon>Heteroptera</taxon>
        <taxon>Panheteroptera</taxon>
        <taxon>Pentatomomorpha</taxon>
        <taxon>Pentatomoidea</taxon>
        <taxon>Pentatomidae</taxon>
        <taxon>Pentatominae</taxon>
        <taxon>Nezara</taxon>
    </lineage>
</organism>
<feature type="compositionally biased region" description="Low complexity" evidence="3">
    <location>
        <begin position="233"/>
        <end position="262"/>
    </location>
</feature>
<feature type="compositionally biased region" description="Polar residues" evidence="3">
    <location>
        <begin position="1033"/>
        <end position="1043"/>
    </location>
</feature>
<feature type="compositionally biased region" description="Polar residues" evidence="3">
    <location>
        <begin position="581"/>
        <end position="596"/>
    </location>
</feature>
<dbReference type="InterPro" id="IPR052068">
    <property type="entry name" value="GW182_domain"/>
</dbReference>
<feature type="compositionally biased region" description="Gly residues" evidence="3">
    <location>
        <begin position="1221"/>
        <end position="1237"/>
    </location>
</feature>
<dbReference type="GO" id="GO:0005654">
    <property type="term" value="C:nucleoplasm"/>
    <property type="evidence" value="ECO:0007669"/>
    <property type="project" value="TreeGrafter"/>
</dbReference>
<dbReference type="GO" id="GO:0003723">
    <property type="term" value="F:RNA binding"/>
    <property type="evidence" value="ECO:0007669"/>
    <property type="project" value="UniProtKB-KW"/>
</dbReference>
<feature type="compositionally biased region" description="Polar residues" evidence="3">
    <location>
        <begin position="1068"/>
        <end position="1102"/>
    </location>
</feature>
<proteinExistence type="predicted"/>
<dbReference type="SMART" id="SM00360">
    <property type="entry name" value="RRM"/>
    <property type="match status" value="1"/>
</dbReference>
<keyword evidence="6" id="KW-1185">Reference proteome</keyword>
<dbReference type="InterPro" id="IPR012677">
    <property type="entry name" value="Nucleotide-bd_a/b_plait_sf"/>
</dbReference>
<dbReference type="InterPro" id="IPR009060">
    <property type="entry name" value="UBA-like_sf"/>
</dbReference>
<dbReference type="SUPFAM" id="SSF54928">
    <property type="entry name" value="RNA-binding domain, RBD"/>
    <property type="match status" value="1"/>
</dbReference>